<dbReference type="GO" id="GO:0016787">
    <property type="term" value="F:hydrolase activity"/>
    <property type="evidence" value="ECO:0007669"/>
    <property type="project" value="UniProtKB-KW"/>
</dbReference>
<protein>
    <submittedName>
        <fullName evidence="3">Hydrolase, NUDIX family</fullName>
    </submittedName>
</protein>
<dbReference type="Pfam" id="PF00293">
    <property type="entry name" value="NUDIX"/>
    <property type="match status" value="1"/>
</dbReference>
<reference evidence="3" key="1">
    <citation type="submission" date="2016-04" db="EMBL/GenBank/DDBJ databases">
        <authorList>
            <person name="Evans L.H."/>
            <person name="Alamgir A."/>
            <person name="Owens N."/>
            <person name="Weber N.D."/>
            <person name="Virtaneva K."/>
            <person name="Barbian K."/>
            <person name="Babar A."/>
            <person name="Rosenke K."/>
        </authorList>
    </citation>
    <scope>NUCLEOTIDE SEQUENCE</scope>
    <source>
        <strain evidence="3">86</strain>
    </source>
</reference>
<dbReference type="PANTHER" id="PTHR43736">
    <property type="entry name" value="ADP-RIBOSE PYROPHOSPHATASE"/>
    <property type="match status" value="1"/>
</dbReference>
<evidence type="ECO:0000259" key="2">
    <source>
        <dbReference type="PROSITE" id="PS51462"/>
    </source>
</evidence>
<dbReference type="EMBL" id="FLUN01000001">
    <property type="protein sequence ID" value="SBW09853.1"/>
    <property type="molecule type" value="Genomic_DNA"/>
</dbReference>
<name>A0A212KDS4_9FIRM</name>
<feature type="domain" description="Nudix hydrolase" evidence="2">
    <location>
        <begin position="41"/>
        <end position="181"/>
    </location>
</feature>
<accession>A0A212KDS4</accession>
<dbReference type="InterPro" id="IPR015797">
    <property type="entry name" value="NUDIX_hydrolase-like_dom_sf"/>
</dbReference>
<evidence type="ECO:0000313" key="3">
    <source>
        <dbReference type="EMBL" id="SBW09853.1"/>
    </source>
</evidence>
<dbReference type="AlphaFoldDB" id="A0A212KDS4"/>
<dbReference type="Gene3D" id="3.90.79.10">
    <property type="entry name" value="Nucleoside Triphosphate Pyrophosphohydrolase"/>
    <property type="match status" value="1"/>
</dbReference>
<gene>
    <name evidence="3" type="ORF">KL86CLO1_12752</name>
</gene>
<dbReference type="SUPFAM" id="SSF55811">
    <property type="entry name" value="Nudix"/>
    <property type="match status" value="1"/>
</dbReference>
<organism evidence="3">
    <name type="scientific">uncultured Eubacteriales bacterium</name>
    <dbReference type="NCBI Taxonomy" id="172733"/>
    <lineage>
        <taxon>Bacteria</taxon>
        <taxon>Bacillati</taxon>
        <taxon>Bacillota</taxon>
        <taxon>Clostridia</taxon>
        <taxon>Eubacteriales</taxon>
        <taxon>environmental samples</taxon>
    </lineage>
</organism>
<proteinExistence type="inferred from homology"/>
<comment type="similarity">
    <text evidence="1">Belongs to the Nudix hydrolase family.</text>
</comment>
<dbReference type="PANTHER" id="PTHR43736:SF1">
    <property type="entry name" value="DIHYDRONEOPTERIN TRIPHOSPHATE DIPHOSPHATASE"/>
    <property type="match status" value="1"/>
</dbReference>
<dbReference type="PROSITE" id="PS51462">
    <property type="entry name" value="NUDIX"/>
    <property type="match status" value="1"/>
</dbReference>
<dbReference type="CDD" id="cd03674">
    <property type="entry name" value="NUDIX_Hydrolase"/>
    <property type="match status" value="1"/>
</dbReference>
<sequence length="192" mass="21651">MYADEIRAYAPQSEQEAADQRIILEYIDRYPGSVLTRENEYAHITSSGFVVNADASKVLMAHHNIYRVWAWTGGHADGDGDLLAVALREAREETGAAHIRPLGDGIASLDILPVWGHVKRGKYVAAHQHLNVTYLLVADENDVLTVREEENTRVGWLPAERLLEYTNEWEMDGVYAKLLARARERLKEGIGR</sequence>
<dbReference type="InterPro" id="IPR000086">
    <property type="entry name" value="NUDIX_hydrolase_dom"/>
</dbReference>
<keyword evidence="3" id="KW-0378">Hydrolase</keyword>
<evidence type="ECO:0000256" key="1">
    <source>
        <dbReference type="ARBA" id="ARBA00005582"/>
    </source>
</evidence>